<sequence length="79" mass="8926">MIAFDLTCGTCLSLATRYLAVRILPYWTSRNSPAAKQPKPRPASYGHLHPEPRVDCEVLHSPELPQEHTLDVIFVHGLY</sequence>
<keyword evidence="2" id="KW-1185">Reference proteome</keyword>
<dbReference type="OrthoDB" id="5086500at2759"/>
<dbReference type="Proteomes" id="UP000838756">
    <property type="component" value="Unassembled WGS sequence"/>
</dbReference>
<organism evidence="1 2">
    <name type="scientific">Pararge aegeria aegeria</name>
    <dbReference type="NCBI Taxonomy" id="348720"/>
    <lineage>
        <taxon>Eukaryota</taxon>
        <taxon>Metazoa</taxon>
        <taxon>Ecdysozoa</taxon>
        <taxon>Arthropoda</taxon>
        <taxon>Hexapoda</taxon>
        <taxon>Insecta</taxon>
        <taxon>Pterygota</taxon>
        <taxon>Neoptera</taxon>
        <taxon>Endopterygota</taxon>
        <taxon>Lepidoptera</taxon>
        <taxon>Glossata</taxon>
        <taxon>Ditrysia</taxon>
        <taxon>Papilionoidea</taxon>
        <taxon>Nymphalidae</taxon>
        <taxon>Satyrinae</taxon>
        <taxon>Satyrini</taxon>
        <taxon>Parargina</taxon>
        <taxon>Pararge</taxon>
    </lineage>
</organism>
<name>A0A8S4QTP2_9NEOP</name>
<feature type="non-terminal residue" evidence="1">
    <location>
        <position position="79"/>
    </location>
</feature>
<evidence type="ECO:0000313" key="2">
    <source>
        <dbReference type="Proteomes" id="UP000838756"/>
    </source>
</evidence>
<protein>
    <submittedName>
        <fullName evidence="1">Jg22424 protein</fullName>
    </submittedName>
</protein>
<reference evidence="1" key="1">
    <citation type="submission" date="2022-03" db="EMBL/GenBank/DDBJ databases">
        <authorList>
            <person name="Lindestad O."/>
        </authorList>
    </citation>
    <scope>NUCLEOTIDE SEQUENCE</scope>
</reference>
<dbReference type="AlphaFoldDB" id="A0A8S4QTP2"/>
<accession>A0A8S4QTP2</accession>
<dbReference type="EMBL" id="CAKXAJ010019880">
    <property type="protein sequence ID" value="CAH2219206.1"/>
    <property type="molecule type" value="Genomic_DNA"/>
</dbReference>
<proteinExistence type="predicted"/>
<comment type="caution">
    <text evidence="1">The sequence shown here is derived from an EMBL/GenBank/DDBJ whole genome shotgun (WGS) entry which is preliminary data.</text>
</comment>
<gene>
    <name evidence="1" type="primary">jg22424</name>
    <name evidence="1" type="ORF">PAEG_LOCUS6470</name>
</gene>
<evidence type="ECO:0000313" key="1">
    <source>
        <dbReference type="EMBL" id="CAH2219206.1"/>
    </source>
</evidence>